<dbReference type="Pfam" id="PF01212">
    <property type="entry name" value="Beta_elim_lyase"/>
    <property type="match status" value="1"/>
</dbReference>
<evidence type="ECO:0000256" key="3">
    <source>
        <dbReference type="ARBA" id="ARBA00011881"/>
    </source>
</evidence>
<sequence>MDIRIDLGSDTATRPSKAMLAFMMGCPVGDDQKQEDPTVNRLQDRVATLVGMDAALFLPSATMANEIALKVHTRPGDEVIVEADAHFVTAEAGGPAFLSGVMMSRLGGKRGIFDAAQVEQAIRPDGPHYPRTSLVCVEQTTNLGGGAVWPQQRLREVVAMARQYGLATHMDGARLINAAVASGIPAHRHAQDFDSVTLCLSKGLGCPVGALLAGSKDFIGEARRYKHLFGGAMRQAGIIAGAGLFALDNNVERLAEDHENARLLARLLSELPGIAIDPAEVETNIVFFDVAATGMTGQDLADALCLRGTRVGARWRGTTIRAVTHCDVGRADIETAARQIREIVVERAA</sequence>
<evidence type="ECO:0000313" key="9">
    <source>
        <dbReference type="Proteomes" id="UP000199664"/>
    </source>
</evidence>
<evidence type="ECO:0000256" key="2">
    <source>
        <dbReference type="ARBA" id="ARBA00006966"/>
    </source>
</evidence>
<dbReference type="FunFam" id="3.90.1150.10:FF:000041">
    <property type="entry name" value="Low-specificity L-threonine aldolase"/>
    <property type="match status" value="1"/>
</dbReference>
<dbReference type="Gene3D" id="3.90.1150.10">
    <property type="entry name" value="Aspartate Aminotransferase, domain 1"/>
    <property type="match status" value="1"/>
</dbReference>
<dbReference type="Proteomes" id="UP000199664">
    <property type="component" value="Unassembled WGS sequence"/>
</dbReference>
<dbReference type="GO" id="GO:0006545">
    <property type="term" value="P:glycine biosynthetic process"/>
    <property type="evidence" value="ECO:0007669"/>
    <property type="project" value="TreeGrafter"/>
</dbReference>
<evidence type="ECO:0000256" key="5">
    <source>
        <dbReference type="ARBA" id="ARBA00023239"/>
    </source>
</evidence>
<dbReference type="GO" id="GO:0006567">
    <property type="term" value="P:L-threonine catabolic process"/>
    <property type="evidence" value="ECO:0007669"/>
    <property type="project" value="TreeGrafter"/>
</dbReference>
<dbReference type="STRING" id="1036779.SAMN04515666_1067"/>
<feature type="domain" description="Aromatic amino acid beta-eliminating lyase/threonine aldolase" evidence="7">
    <location>
        <begin position="6"/>
        <end position="289"/>
    </location>
</feature>
<proteinExistence type="inferred from homology"/>
<dbReference type="RefSeq" id="WP_091837189.1">
    <property type="nucleotide sequence ID" value="NZ_FOAN01000006.1"/>
</dbReference>
<keyword evidence="5" id="KW-0456">Lyase</keyword>
<accession>A0A1H7TWQ0</accession>
<dbReference type="AlphaFoldDB" id="A0A1H7TWQ0"/>
<name>A0A1H7TWQ0_9HYPH</name>
<feature type="modified residue" description="N6-(pyridoxal phosphate)lysine" evidence="6">
    <location>
        <position position="202"/>
    </location>
</feature>
<dbReference type="GO" id="GO:0005829">
    <property type="term" value="C:cytosol"/>
    <property type="evidence" value="ECO:0007669"/>
    <property type="project" value="TreeGrafter"/>
</dbReference>
<comment type="cofactor">
    <cofactor evidence="1">
        <name>pyridoxal 5'-phosphate</name>
        <dbReference type="ChEBI" id="CHEBI:597326"/>
    </cofactor>
</comment>
<reference evidence="9" key="1">
    <citation type="submission" date="2016-10" db="EMBL/GenBank/DDBJ databases">
        <authorList>
            <person name="Varghese N."/>
            <person name="Submissions S."/>
        </authorList>
    </citation>
    <scope>NUCLEOTIDE SEQUENCE [LARGE SCALE GENOMIC DNA]</scope>
    <source>
        <strain evidence="9">LMG 26383,CCUG 61248,R- 45681</strain>
    </source>
</reference>
<dbReference type="InterPro" id="IPR015422">
    <property type="entry name" value="PyrdxlP-dep_Trfase_small"/>
</dbReference>
<dbReference type="PANTHER" id="PTHR48097">
    <property type="entry name" value="L-THREONINE ALDOLASE-RELATED"/>
    <property type="match status" value="1"/>
</dbReference>
<dbReference type="PIRSF" id="PIRSF017617">
    <property type="entry name" value="Thr_aldolase"/>
    <property type="match status" value="1"/>
</dbReference>
<comment type="similarity">
    <text evidence="2">Belongs to the threonine aldolase family.</text>
</comment>
<dbReference type="NCBIfam" id="NF041359">
    <property type="entry name" value="GntG_guanitoxin"/>
    <property type="match status" value="1"/>
</dbReference>
<dbReference type="InterPro" id="IPR001597">
    <property type="entry name" value="ArAA_b-elim_lyase/Thr_aldolase"/>
</dbReference>
<evidence type="ECO:0000259" key="7">
    <source>
        <dbReference type="Pfam" id="PF01212"/>
    </source>
</evidence>
<protein>
    <submittedName>
        <fullName evidence="8">L-threonine aldolase</fullName>
    </submittedName>
</protein>
<dbReference type="Gene3D" id="3.40.640.10">
    <property type="entry name" value="Type I PLP-dependent aspartate aminotransferase-like (Major domain)"/>
    <property type="match status" value="1"/>
</dbReference>
<dbReference type="FunFam" id="3.40.640.10:FF:000030">
    <property type="entry name" value="Low-specificity L-threonine aldolase"/>
    <property type="match status" value="1"/>
</dbReference>
<comment type="subunit">
    <text evidence="3">Homotetramer.</text>
</comment>
<dbReference type="EMBL" id="FOAN01000006">
    <property type="protein sequence ID" value="SEL88964.1"/>
    <property type="molecule type" value="Genomic_DNA"/>
</dbReference>
<keyword evidence="9" id="KW-1185">Reference proteome</keyword>
<dbReference type="SUPFAM" id="SSF53383">
    <property type="entry name" value="PLP-dependent transferases"/>
    <property type="match status" value="1"/>
</dbReference>
<gene>
    <name evidence="8" type="ORF">SAMN04515666_1067</name>
</gene>
<dbReference type="InterPro" id="IPR015424">
    <property type="entry name" value="PyrdxlP-dep_Trfase"/>
</dbReference>
<organism evidence="8 9">
    <name type="scientific">Bosea lupini</name>
    <dbReference type="NCBI Taxonomy" id="1036779"/>
    <lineage>
        <taxon>Bacteria</taxon>
        <taxon>Pseudomonadati</taxon>
        <taxon>Pseudomonadota</taxon>
        <taxon>Alphaproteobacteria</taxon>
        <taxon>Hyphomicrobiales</taxon>
        <taxon>Boseaceae</taxon>
        <taxon>Bosea</taxon>
    </lineage>
</organism>
<evidence type="ECO:0000256" key="4">
    <source>
        <dbReference type="ARBA" id="ARBA00022898"/>
    </source>
</evidence>
<dbReference type="PANTHER" id="PTHR48097:SF9">
    <property type="entry name" value="L-THREONINE ALDOLASE"/>
    <property type="match status" value="1"/>
</dbReference>
<dbReference type="InterPro" id="IPR023603">
    <property type="entry name" value="Low_specificity_L-TA-like"/>
</dbReference>
<evidence type="ECO:0000256" key="1">
    <source>
        <dbReference type="ARBA" id="ARBA00001933"/>
    </source>
</evidence>
<dbReference type="GO" id="GO:0008732">
    <property type="term" value="F:L-allo-threonine aldolase activity"/>
    <property type="evidence" value="ECO:0007669"/>
    <property type="project" value="TreeGrafter"/>
</dbReference>
<dbReference type="InterPro" id="IPR015421">
    <property type="entry name" value="PyrdxlP-dep_Trfase_major"/>
</dbReference>
<dbReference type="OrthoDB" id="9774495at2"/>
<evidence type="ECO:0000256" key="6">
    <source>
        <dbReference type="PIRSR" id="PIRSR017617-1"/>
    </source>
</evidence>
<evidence type="ECO:0000313" key="8">
    <source>
        <dbReference type="EMBL" id="SEL88964.1"/>
    </source>
</evidence>
<keyword evidence="4" id="KW-0663">Pyridoxal phosphate</keyword>